<evidence type="ECO:0000313" key="1">
    <source>
        <dbReference type="EMBL" id="VDO82758.1"/>
    </source>
</evidence>
<protein>
    <submittedName>
        <fullName evidence="3">Reverse transcriptase domain-containing protein</fullName>
    </submittedName>
</protein>
<accession>A0A3P8C3D9</accession>
<dbReference type="PANTHER" id="PTHR47027">
    <property type="entry name" value="REVERSE TRANSCRIPTASE DOMAIN-CONTAINING PROTEIN"/>
    <property type="match status" value="1"/>
</dbReference>
<dbReference type="AlphaFoldDB" id="A0A3P8C3D9"/>
<sequence length="399" mass="45156">MSVLLSWEFPSCKIGTRHYEARTIKVDKQTWLWTDDVNAKVREKKSPYHVFLCDRTADNWLEYQKAKKAAKKAVAVAKATHYGDVYRKLESRDGERYLYLLAKIRHRQIEDIEKEISTMEFPHPAVPSVASVHGPVHKITVEETEAALKKLEPGKATGPDDLVADVWKSKLWYTAEWLAEFFDQAVKEKKVPECWHNSTTIPIFKKKGSPADCFNCRPIYAALCLVVGPLMLYTPPASCECGCSILAQRVECKLQLEPQWSFPSLLGCTRQPVPRTLLYVDDVMLACEDKEDLERQVQAWCRLARFGLKLNAKKTEYLTTDVNESGSIKINGTELARTSVFKYLGSAIASDGGLMVEVNSCVSAAWSKWRSLTGVLCDRKIPEHLKLKISRAVVRPVAM</sequence>
<reference evidence="3" key="2">
    <citation type="submission" date="2019-09" db="UniProtKB">
        <authorList>
            <consortium name="WormBaseParasite"/>
        </authorList>
    </citation>
    <scope>IDENTIFICATION</scope>
</reference>
<gene>
    <name evidence="1" type="ORF">HPBE_LOCUS9902</name>
</gene>
<reference evidence="1 2" key="1">
    <citation type="submission" date="2018-11" db="EMBL/GenBank/DDBJ databases">
        <authorList>
            <consortium name="Pathogen Informatics"/>
        </authorList>
    </citation>
    <scope>NUCLEOTIDE SEQUENCE [LARGE SCALE GENOMIC DNA]</scope>
</reference>
<proteinExistence type="predicted"/>
<organism evidence="1">
    <name type="scientific">Heligmosomoides polygyrus</name>
    <name type="common">Parasitic roundworm</name>
    <dbReference type="NCBI Taxonomy" id="6339"/>
    <lineage>
        <taxon>Eukaryota</taxon>
        <taxon>Metazoa</taxon>
        <taxon>Ecdysozoa</taxon>
        <taxon>Nematoda</taxon>
        <taxon>Chromadorea</taxon>
        <taxon>Rhabditida</taxon>
        <taxon>Rhabditina</taxon>
        <taxon>Rhabditomorpha</taxon>
        <taxon>Strongyloidea</taxon>
        <taxon>Heligmosomidae</taxon>
        <taxon>Heligmosomoides</taxon>
    </lineage>
</organism>
<dbReference type="WBParaSite" id="HPBE_0000990101-mRNA-1">
    <property type="protein sequence ID" value="HPBE_0000990101-mRNA-1"/>
    <property type="gene ID" value="HPBE_0000990101"/>
</dbReference>
<evidence type="ECO:0000313" key="3">
    <source>
        <dbReference type="WBParaSite" id="HPBE_0000990101-mRNA-1"/>
    </source>
</evidence>
<keyword evidence="2" id="KW-1185">Reference proteome</keyword>
<dbReference type="EMBL" id="UZAH01026585">
    <property type="protein sequence ID" value="VDO82758.1"/>
    <property type="molecule type" value="Genomic_DNA"/>
</dbReference>
<dbReference type="OrthoDB" id="425681at2759"/>
<dbReference type="PANTHER" id="PTHR47027:SF20">
    <property type="entry name" value="REVERSE TRANSCRIPTASE-LIKE PROTEIN WITH RNA-DIRECTED DNA POLYMERASE DOMAIN"/>
    <property type="match status" value="1"/>
</dbReference>
<dbReference type="Proteomes" id="UP000050761">
    <property type="component" value="Unassembled WGS sequence"/>
</dbReference>
<name>A0A3P8C3D9_HELPZ</name>
<evidence type="ECO:0000313" key="2">
    <source>
        <dbReference type="Proteomes" id="UP000050761"/>
    </source>
</evidence>